<feature type="binding site" evidence="2">
    <location>
        <begin position="225"/>
        <end position="232"/>
    </location>
    <ligand>
        <name>ATP</name>
        <dbReference type="ChEBI" id="CHEBI:30616"/>
    </ligand>
</feature>
<dbReference type="AlphaFoldDB" id="A0A9P1FEH2"/>
<reference evidence="4" key="1">
    <citation type="submission" date="2022-10" db="EMBL/GenBank/DDBJ databases">
        <authorList>
            <person name="Chen Y."/>
            <person name="Dougan E. K."/>
            <person name="Chan C."/>
            <person name="Rhodes N."/>
            <person name="Thang M."/>
        </authorList>
    </citation>
    <scope>NUCLEOTIDE SEQUENCE</scope>
</reference>
<evidence type="ECO:0000313" key="6">
    <source>
        <dbReference type="Proteomes" id="UP001152797"/>
    </source>
</evidence>
<keyword evidence="2" id="KW-0067">ATP-binding</keyword>
<dbReference type="InterPro" id="IPR026287">
    <property type="entry name" value="SoFic-like"/>
</dbReference>
<organism evidence="4">
    <name type="scientific">Cladocopium goreaui</name>
    <dbReference type="NCBI Taxonomy" id="2562237"/>
    <lineage>
        <taxon>Eukaryota</taxon>
        <taxon>Sar</taxon>
        <taxon>Alveolata</taxon>
        <taxon>Dinophyceae</taxon>
        <taxon>Suessiales</taxon>
        <taxon>Symbiodiniaceae</taxon>
        <taxon>Cladocopium</taxon>
    </lineage>
</organism>
<proteinExistence type="predicted"/>
<dbReference type="InterPro" id="IPR036597">
    <property type="entry name" value="Fido-like_dom_sf"/>
</dbReference>
<keyword evidence="5" id="KW-0808">Transferase</keyword>
<name>A0A9P1FEH2_9DINO</name>
<dbReference type="GO" id="GO:0005524">
    <property type="term" value="F:ATP binding"/>
    <property type="evidence" value="ECO:0007669"/>
    <property type="project" value="UniProtKB-KW"/>
</dbReference>
<dbReference type="InterPro" id="IPR040198">
    <property type="entry name" value="Fido_containing"/>
</dbReference>
<dbReference type="Pfam" id="PF13784">
    <property type="entry name" value="Fic_N"/>
    <property type="match status" value="1"/>
</dbReference>
<dbReference type="EMBL" id="CAMXCT010000001">
    <property type="protein sequence ID" value="CAI3971705.1"/>
    <property type="molecule type" value="Genomic_DNA"/>
</dbReference>
<gene>
    <name evidence="4" type="ORF">C1SCF055_LOCUS295</name>
</gene>
<evidence type="ECO:0000259" key="3">
    <source>
        <dbReference type="PROSITE" id="PS51459"/>
    </source>
</evidence>
<feature type="binding site" evidence="2">
    <location>
        <begin position="263"/>
        <end position="264"/>
    </location>
    <ligand>
        <name>ATP</name>
        <dbReference type="ChEBI" id="CHEBI:30616"/>
    </ligand>
</feature>
<dbReference type="PROSITE" id="PS51459">
    <property type="entry name" value="FIDO"/>
    <property type="match status" value="1"/>
</dbReference>
<feature type="active site" evidence="1">
    <location>
        <position position="221"/>
    </location>
</feature>
<dbReference type="Gene3D" id="1.10.3290.10">
    <property type="entry name" value="Fido-like domain"/>
    <property type="match status" value="1"/>
</dbReference>
<dbReference type="EMBL" id="CAMXCT030000001">
    <property type="protein sequence ID" value="CAL4759017.1"/>
    <property type="molecule type" value="Genomic_DNA"/>
</dbReference>
<dbReference type="Pfam" id="PF02661">
    <property type="entry name" value="Fic"/>
    <property type="match status" value="1"/>
</dbReference>
<dbReference type="PANTHER" id="PTHR13504:SF38">
    <property type="entry name" value="FIDO DOMAIN-CONTAINING PROTEIN"/>
    <property type="match status" value="1"/>
</dbReference>
<dbReference type="PIRSF" id="PIRSF038925">
    <property type="entry name" value="AMP-prot_trans"/>
    <property type="match status" value="1"/>
</dbReference>
<keyword evidence="5" id="KW-0548">Nucleotidyltransferase</keyword>
<evidence type="ECO:0000256" key="2">
    <source>
        <dbReference type="PIRSR" id="PIRSR640198-2"/>
    </source>
</evidence>
<reference evidence="5 6" key="2">
    <citation type="submission" date="2024-05" db="EMBL/GenBank/DDBJ databases">
        <authorList>
            <person name="Chen Y."/>
            <person name="Shah S."/>
            <person name="Dougan E. K."/>
            <person name="Thang M."/>
            <person name="Chan C."/>
        </authorList>
    </citation>
    <scope>NUCLEOTIDE SEQUENCE [LARGE SCALE GENOMIC DNA]</scope>
</reference>
<dbReference type="SUPFAM" id="SSF140931">
    <property type="entry name" value="Fic-like"/>
    <property type="match status" value="1"/>
</dbReference>
<evidence type="ECO:0000313" key="5">
    <source>
        <dbReference type="EMBL" id="CAL4759017.1"/>
    </source>
</evidence>
<comment type="caution">
    <text evidence="4">The sequence shown here is derived from an EMBL/GenBank/DDBJ whole genome shotgun (WGS) entry which is preliminary data.</text>
</comment>
<dbReference type="GO" id="GO:0016779">
    <property type="term" value="F:nucleotidyltransferase activity"/>
    <property type="evidence" value="ECO:0007669"/>
    <property type="project" value="UniProtKB-KW"/>
</dbReference>
<dbReference type="PANTHER" id="PTHR13504">
    <property type="entry name" value="FIDO DOMAIN-CONTAINING PROTEIN DDB_G0283145"/>
    <property type="match status" value="1"/>
</dbReference>
<protein>
    <submittedName>
        <fullName evidence="5">Protein adenylyltransferase SoFic (AMPylato r SoFic)</fullName>
    </submittedName>
</protein>
<feature type="domain" description="Fido" evidence="3">
    <location>
        <begin position="134"/>
        <end position="285"/>
    </location>
</feature>
<keyword evidence="6" id="KW-1185">Reference proteome</keyword>
<keyword evidence="2" id="KW-0547">Nucleotide-binding</keyword>
<evidence type="ECO:0000313" key="4">
    <source>
        <dbReference type="EMBL" id="CAI3971705.1"/>
    </source>
</evidence>
<dbReference type="OrthoDB" id="439046at2759"/>
<dbReference type="Proteomes" id="UP001152797">
    <property type="component" value="Unassembled WGS sequence"/>
</dbReference>
<accession>A0A9P1FEH2</accession>
<dbReference type="InterPro" id="IPR003812">
    <property type="entry name" value="Fido"/>
</dbReference>
<evidence type="ECO:0000256" key="1">
    <source>
        <dbReference type="PIRSR" id="PIRSR640198-1"/>
    </source>
</evidence>
<dbReference type="InterPro" id="IPR025758">
    <property type="entry name" value="Fic/DOC_N"/>
</dbReference>
<sequence>MGKQDRQFRDSQRAGRYVSQPTGYRAFVPAALPPDPPLEISADLNVLLSQANLALGRLDGSIQTLPDPDLFVYMYVRKEAVLSSQIEGTQSSLQDVLAAEAKILTPDRPRDVDEVVNYVSAMNEGLARLAELPISVRLIREIHAKLLEGVRGSHLTPGELRTSQNWIGPAGCTLDEAIFIPPPPHEVAQHLAELERFLHSDSQLPLLVKIGLAHAQFETIHPFLDGNGRVGRLLITLLLCERSVLVKPVLYLSYYFKRHRQAYYDHLQSIRDEGTWERWLTFFMHGVLEVSQQATDTAREILELRESHRRAITDNLGRAAGNGYRVLEHLYEHPIVSVNDVKGLIRTTYPAANELVANLVQIGILQEFTGRTRNRRFRYEEYVQLFHDTEN</sequence>
<dbReference type="EMBL" id="CAMXCT020000001">
    <property type="protein sequence ID" value="CAL1125080.1"/>
    <property type="molecule type" value="Genomic_DNA"/>
</dbReference>